<reference evidence="2 3" key="1">
    <citation type="submission" date="2024-04" db="EMBL/GenBank/DDBJ databases">
        <authorList>
            <person name="Waldvogel A.-M."/>
            <person name="Schoenle A."/>
        </authorList>
    </citation>
    <scope>NUCLEOTIDE SEQUENCE [LARGE SCALE GENOMIC DNA]</scope>
</reference>
<protein>
    <submittedName>
        <fullName evidence="2">Uncharacterized protein</fullName>
    </submittedName>
</protein>
<dbReference type="Proteomes" id="UP001497482">
    <property type="component" value="Chromosome 22"/>
</dbReference>
<evidence type="ECO:0000256" key="1">
    <source>
        <dbReference type="SAM" id="MobiDB-lite"/>
    </source>
</evidence>
<feature type="region of interest" description="Disordered" evidence="1">
    <location>
        <begin position="12"/>
        <end position="42"/>
    </location>
</feature>
<evidence type="ECO:0000313" key="3">
    <source>
        <dbReference type="Proteomes" id="UP001497482"/>
    </source>
</evidence>
<dbReference type="AlphaFoldDB" id="A0AAV2L8V4"/>
<keyword evidence="3" id="KW-1185">Reference proteome</keyword>
<dbReference type="EMBL" id="OZ035844">
    <property type="protein sequence ID" value="CAL1598696.1"/>
    <property type="molecule type" value="Genomic_DNA"/>
</dbReference>
<gene>
    <name evidence="2" type="ORF">KC01_LOCUS27059</name>
</gene>
<evidence type="ECO:0000313" key="2">
    <source>
        <dbReference type="EMBL" id="CAL1598696.1"/>
    </source>
</evidence>
<sequence length="169" mass="18842">MRVVNRTLLSLSAPSSPGFEPPKRVPVLPRKPARDAFQDPGFRSSLTRPPRLRLTRPVHKKNWGPSPFKTPLPYFSPPLNLHHHTTARHALPVPFSPFGLGSIGLWKRGGWSNYIDCLGMRPVAPFVLHRGRGTFGGWVWPLSAGVVWLQFPQEPPCSPPQKAPVTAIR</sequence>
<name>A0AAV2L8V4_KNICA</name>
<organism evidence="2 3">
    <name type="scientific">Knipowitschia caucasica</name>
    <name type="common">Caucasian dwarf goby</name>
    <name type="synonym">Pomatoschistus caucasicus</name>
    <dbReference type="NCBI Taxonomy" id="637954"/>
    <lineage>
        <taxon>Eukaryota</taxon>
        <taxon>Metazoa</taxon>
        <taxon>Chordata</taxon>
        <taxon>Craniata</taxon>
        <taxon>Vertebrata</taxon>
        <taxon>Euteleostomi</taxon>
        <taxon>Actinopterygii</taxon>
        <taxon>Neopterygii</taxon>
        <taxon>Teleostei</taxon>
        <taxon>Neoteleostei</taxon>
        <taxon>Acanthomorphata</taxon>
        <taxon>Gobiaria</taxon>
        <taxon>Gobiiformes</taxon>
        <taxon>Gobioidei</taxon>
        <taxon>Gobiidae</taxon>
        <taxon>Gobiinae</taxon>
        <taxon>Knipowitschia</taxon>
    </lineage>
</organism>
<proteinExistence type="predicted"/>
<accession>A0AAV2L8V4</accession>